<dbReference type="Proteomes" id="UP000095287">
    <property type="component" value="Unplaced"/>
</dbReference>
<keyword evidence="1" id="KW-1185">Reference proteome</keyword>
<dbReference type="AlphaFoldDB" id="A0A1I7YBA0"/>
<name>A0A1I7YBA0_9BILA</name>
<organism evidence="1 2">
    <name type="scientific">Steinernema glaseri</name>
    <dbReference type="NCBI Taxonomy" id="37863"/>
    <lineage>
        <taxon>Eukaryota</taxon>
        <taxon>Metazoa</taxon>
        <taxon>Ecdysozoa</taxon>
        <taxon>Nematoda</taxon>
        <taxon>Chromadorea</taxon>
        <taxon>Rhabditida</taxon>
        <taxon>Tylenchina</taxon>
        <taxon>Panagrolaimomorpha</taxon>
        <taxon>Strongyloidoidea</taxon>
        <taxon>Steinernematidae</taxon>
        <taxon>Steinernema</taxon>
    </lineage>
</organism>
<proteinExistence type="predicted"/>
<protein>
    <submittedName>
        <fullName evidence="2">Uncharacterized protein</fullName>
    </submittedName>
</protein>
<evidence type="ECO:0000313" key="2">
    <source>
        <dbReference type="WBParaSite" id="L893_g14368.t1"/>
    </source>
</evidence>
<reference evidence="2" key="1">
    <citation type="submission" date="2016-11" db="UniProtKB">
        <authorList>
            <consortium name="WormBaseParasite"/>
        </authorList>
    </citation>
    <scope>IDENTIFICATION</scope>
</reference>
<accession>A0A1I7YBA0</accession>
<evidence type="ECO:0000313" key="1">
    <source>
        <dbReference type="Proteomes" id="UP000095287"/>
    </source>
</evidence>
<dbReference type="WBParaSite" id="L893_g14368.t1">
    <property type="protein sequence ID" value="L893_g14368.t1"/>
    <property type="gene ID" value="L893_g14368"/>
</dbReference>
<sequence length="108" mass="11169">MADLVGEQLVERPAAAHHLAAHQVQGLDAVGAFVDLGDAHVAHQLLLAPLANVAMAAEHLLAMHGHFQAQIGGESPAAFVQCLHGQQHAPHIGVHDDRVGSLVLGLGP</sequence>